<dbReference type="Proteomes" id="UP000317572">
    <property type="component" value="Chromosome"/>
</dbReference>
<dbReference type="Gene3D" id="1.10.260.40">
    <property type="entry name" value="lambda repressor-like DNA-binding domains"/>
    <property type="match status" value="1"/>
</dbReference>
<evidence type="ECO:0000313" key="2">
    <source>
        <dbReference type="EMBL" id="QDL33641.1"/>
    </source>
</evidence>
<dbReference type="SMART" id="SM00530">
    <property type="entry name" value="HTH_XRE"/>
    <property type="match status" value="1"/>
</dbReference>
<reference evidence="2 3" key="1">
    <citation type="submission" date="2018-11" db="EMBL/GenBank/DDBJ databases">
        <title>The first complete genome of Serratia liquefaciens isolated from metalophyte plant revel distinctness adaptive mechanisms in an extreme habitat.</title>
        <authorList>
            <person name="Caneschi W.L."/>
            <person name="Sanchez A.B."/>
            <person name="Felestrino E.B."/>
            <person name="Assis R.A.B."/>
            <person name="Lemes C.G.C."/>
            <person name="Cordeiro I.F."/>
            <person name="Fonseca N.P."/>
            <person name="Villa M."/>
            <person name="Vieira I.T."/>
            <person name="Moraes L.A."/>
            <person name="Kamino L.H.Y."/>
            <person name="do Carmo F."/>
            <person name="Garcia C.M."/>
            <person name="Almeida N.F."/>
            <person name="Silva R.S."/>
            <person name="Ferro J.A."/>
            <person name="Ferro M.I.T."/>
            <person name="Varani A.M."/>
            <person name="Ferreira R.M."/>
            <person name="dos Santos V.L."/>
            <person name="Silva U.C."/>
            <person name="Setubal J.C."/>
            <person name="Moreira L.M."/>
        </authorList>
    </citation>
    <scope>NUCLEOTIDE SEQUENCE [LARGE SCALE GENOMIC DNA]</scope>
    <source>
        <strain evidence="2 3">FG3</strain>
    </source>
</reference>
<protein>
    <submittedName>
        <fullName evidence="2">XRE family transcriptional regulator</fullName>
    </submittedName>
</protein>
<evidence type="ECO:0000313" key="3">
    <source>
        <dbReference type="Proteomes" id="UP000317572"/>
    </source>
</evidence>
<evidence type="ECO:0000259" key="1">
    <source>
        <dbReference type="PROSITE" id="PS50943"/>
    </source>
</evidence>
<gene>
    <name evidence="2" type="ORF">EGO53_18335</name>
</gene>
<dbReference type="RefSeq" id="WP_142815827.1">
    <property type="nucleotide sequence ID" value="NZ_CAMITJ010000001.1"/>
</dbReference>
<organism evidence="2 3">
    <name type="scientific">Serratia liquefaciens</name>
    <dbReference type="NCBI Taxonomy" id="614"/>
    <lineage>
        <taxon>Bacteria</taxon>
        <taxon>Pseudomonadati</taxon>
        <taxon>Pseudomonadota</taxon>
        <taxon>Gammaproteobacteria</taxon>
        <taxon>Enterobacterales</taxon>
        <taxon>Yersiniaceae</taxon>
        <taxon>Serratia</taxon>
    </lineage>
</organism>
<dbReference type="GO" id="GO:0003677">
    <property type="term" value="F:DNA binding"/>
    <property type="evidence" value="ECO:0007669"/>
    <property type="project" value="InterPro"/>
</dbReference>
<feature type="domain" description="HTH cro/C1-type" evidence="1">
    <location>
        <begin position="16"/>
        <end position="70"/>
    </location>
</feature>
<dbReference type="PROSITE" id="PS50943">
    <property type="entry name" value="HTH_CROC1"/>
    <property type="match status" value="1"/>
</dbReference>
<proteinExistence type="predicted"/>
<sequence>MTSVYSTEYQLVIKTLRDSRIEKGITQAKLAEALGRPQSFIAKVENGERKLDVVEFAVIARLLGVDAGAVIERIGRRFHSL</sequence>
<name>A0A515CZP7_SERLI</name>
<dbReference type="InterPro" id="IPR001387">
    <property type="entry name" value="Cro/C1-type_HTH"/>
</dbReference>
<dbReference type="Pfam" id="PF01381">
    <property type="entry name" value="HTH_3"/>
    <property type="match status" value="1"/>
</dbReference>
<dbReference type="AlphaFoldDB" id="A0A515CZP7"/>
<dbReference type="EMBL" id="CP033893">
    <property type="protein sequence ID" value="QDL33641.1"/>
    <property type="molecule type" value="Genomic_DNA"/>
</dbReference>
<dbReference type="InterPro" id="IPR010982">
    <property type="entry name" value="Lambda_DNA-bd_dom_sf"/>
</dbReference>
<accession>A0A515CZP7</accession>
<dbReference type="SUPFAM" id="SSF47413">
    <property type="entry name" value="lambda repressor-like DNA-binding domains"/>
    <property type="match status" value="1"/>
</dbReference>
<dbReference type="CDD" id="cd00093">
    <property type="entry name" value="HTH_XRE"/>
    <property type="match status" value="1"/>
</dbReference>